<comment type="caution">
    <text evidence="1">The sequence shown here is derived from an EMBL/GenBank/DDBJ whole genome shotgun (WGS) entry which is preliminary data.</text>
</comment>
<dbReference type="EMBL" id="AWWV01008277">
    <property type="protein sequence ID" value="OMO91817.1"/>
    <property type="molecule type" value="Genomic_DNA"/>
</dbReference>
<sequence>MVLVFANHNATSTLNGQWEGFNIWMSQLHSTTAEVARS</sequence>
<dbReference type="AlphaFoldDB" id="A0A1R3JAJ3"/>
<keyword evidence="2" id="KW-1185">Reference proteome</keyword>
<evidence type="ECO:0000313" key="2">
    <source>
        <dbReference type="Proteomes" id="UP000188268"/>
    </source>
</evidence>
<dbReference type="Proteomes" id="UP000188268">
    <property type="component" value="Unassembled WGS sequence"/>
</dbReference>
<dbReference type="Gramene" id="OMO91817">
    <property type="protein sequence ID" value="OMO91817"/>
    <property type="gene ID" value="CCACVL1_07003"/>
</dbReference>
<organism evidence="1 2">
    <name type="scientific">Corchorus capsularis</name>
    <name type="common">Jute</name>
    <dbReference type="NCBI Taxonomy" id="210143"/>
    <lineage>
        <taxon>Eukaryota</taxon>
        <taxon>Viridiplantae</taxon>
        <taxon>Streptophyta</taxon>
        <taxon>Embryophyta</taxon>
        <taxon>Tracheophyta</taxon>
        <taxon>Spermatophyta</taxon>
        <taxon>Magnoliopsida</taxon>
        <taxon>eudicotyledons</taxon>
        <taxon>Gunneridae</taxon>
        <taxon>Pentapetalae</taxon>
        <taxon>rosids</taxon>
        <taxon>malvids</taxon>
        <taxon>Malvales</taxon>
        <taxon>Malvaceae</taxon>
        <taxon>Grewioideae</taxon>
        <taxon>Apeibeae</taxon>
        <taxon>Corchorus</taxon>
    </lineage>
</organism>
<protein>
    <submittedName>
        <fullName evidence="1">Uncharacterized protein</fullName>
    </submittedName>
</protein>
<evidence type="ECO:0000313" key="1">
    <source>
        <dbReference type="EMBL" id="OMO91817.1"/>
    </source>
</evidence>
<reference evidence="1 2" key="1">
    <citation type="submission" date="2013-09" db="EMBL/GenBank/DDBJ databases">
        <title>Corchorus capsularis genome sequencing.</title>
        <authorList>
            <person name="Alam M."/>
            <person name="Haque M.S."/>
            <person name="Islam M.S."/>
            <person name="Emdad E.M."/>
            <person name="Islam M.M."/>
            <person name="Ahmed B."/>
            <person name="Halim A."/>
            <person name="Hossen Q.M.M."/>
            <person name="Hossain M.Z."/>
            <person name="Ahmed R."/>
            <person name="Khan M.M."/>
            <person name="Islam R."/>
            <person name="Rashid M.M."/>
            <person name="Khan S.A."/>
            <person name="Rahman M.S."/>
            <person name="Alam M."/>
        </authorList>
    </citation>
    <scope>NUCLEOTIDE SEQUENCE [LARGE SCALE GENOMIC DNA]</scope>
    <source>
        <strain evidence="2">cv. CVL-1</strain>
        <tissue evidence="1">Whole seedling</tissue>
    </source>
</reference>
<proteinExistence type="predicted"/>
<accession>A0A1R3JAJ3</accession>
<gene>
    <name evidence="1" type="ORF">CCACVL1_07003</name>
</gene>
<name>A0A1R3JAJ3_COCAP</name>